<organism evidence="1 2">
    <name type="scientific">Pseudomonas nitroreducens</name>
    <dbReference type="NCBI Taxonomy" id="46680"/>
    <lineage>
        <taxon>Bacteria</taxon>
        <taxon>Pseudomonadati</taxon>
        <taxon>Pseudomonadota</taxon>
        <taxon>Gammaproteobacteria</taxon>
        <taxon>Pseudomonadales</taxon>
        <taxon>Pseudomonadaceae</taxon>
        <taxon>Pseudomonas</taxon>
    </lineage>
</organism>
<reference evidence="1 2" key="1">
    <citation type="submission" date="2020-08" db="EMBL/GenBank/DDBJ databases">
        <title>Functional genomics of gut bacteria from endangered species of beetles.</title>
        <authorList>
            <person name="Carlos-Shanley C."/>
        </authorList>
    </citation>
    <scope>NUCLEOTIDE SEQUENCE [LARGE SCALE GENOMIC DNA]</scope>
    <source>
        <strain evidence="1 2">S00179</strain>
    </source>
</reference>
<sequence length="70" mass="7929">MSEEREFTADLLAGGYYVTPQRFAQLIGLNDRQTIVQRWIELGEIPSRRIGGQILVDLGALIRMSQPDQP</sequence>
<dbReference type="AlphaFoldDB" id="A0A7W7P5S9"/>
<dbReference type="Proteomes" id="UP000566995">
    <property type="component" value="Unassembled WGS sequence"/>
</dbReference>
<accession>A0A7W7P5S9</accession>
<comment type="caution">
    <text evidence="1">The sequence shown here is derived from an EMBL/GenBank/DDBJ whole genome shotgun (WGS) entry which is preliminary data.</text>
</comment>
<evidence type="ECO:0000313" key="1">
    <source>
        <dbReference type="EMBL" id="MBB4868010.1"/>
    </source>
</evidence>
<name>A0A7W7P5S9_PSENT</name>
<evidence type="ECO:0000313" key="2">
    <source>
        <dbReference type="Proteomes" id="UP000566995"/>
    </source>
</evidence>
<protein>
    <recommendedName>
        <fullName evidence="3">DNA-binding protein</fullName>
    </recommendedName>
</protein>
<proteinExistence type="predicted"/>
<dbReference type="RefSeq" id="WP_184598304.1">
    <property type="nucleotide sequence ID" value="NZ_JACHLI010000054.1"/>
</dbReference>
<evidence type="ECO:0008006" key="3">
    <source>
        <dbReference type="Google" id="ProtNLM"/>
    </source>
</evidence>
<dbReference type="EMBL" id="JACHLI010000054">
    <property type="protein sequence ID" value="MBB4868010.1"/>
    <property type="molecule type" value="Genomic_DNA"/>
</dbReference>
<gene>
    <name evidence="1" type="ORF">HNP46_006929</name>
</gene>